<feature type="transmembrane region" description="Helical" evidence="1">
    <location>
        <begin position="37"/>
        <end position="58"/>
    </location>
</feature>
<keyword evidence="1" id="KW-0472">Membrane</keyword>
<dbReference type="RefSeq" id="WP_116682408.1">
    <property type="nucleotide sequence ID" value="NZ_QURL01000002.1"/>
</dbReference>
<feature type="transmembrane region" description="Helical" evidence="1">
    <location>
        <begin position="177"/>
        <end position="202"/>
    </location>
</feature>
<dbReference type="EMBL" id="QURL01000002">
    <property type="protein sequence ID" value="RFC65512.1"/>
    <property type="molecule type" value="Genomic_DNA"/>
</dbReference>
<keyword evidence="1" id="KW-1133">Transmembrane helix</keyword>
<reference evidence="3 4" key="1">
    <citation type="submission" date="2018-08" db="EMBL/GenBank/DDBJ databases">
        <title>Fulvimarina sp. 85, whole genome shotgun sequence.</title>
        <authorList>
            <person name="Tuo L."/>
        </authorList>
    </citation>
    <scope>NUCLEOTIDE SEQUENCE [LARGE SCALE GENOMIC DNA]</scope>
    <source>
        <strain evidence="3 4">85</strain>
    </source>
</reference>
<evidence type="ECO:0000259" key="2">
    <source>
        <dbReference type="Pfam" id="PF14342"/>
    </source>
</evidence>
<dbReference type="Proteomes" id="UP000264310">
    <property type="component" value="Unassembled WGS sequence"/>
</dbReference>
<name>A0A371X8F8_9HYPH</name>
<gene>
    <name evidence="3" type="ORF">DYI37_05105</name>
</gene>
<feature type="transmembrane region" description="Helical" evidence="1">
    <location>
        <begin position="214"/>
        <end position="237"/>
    </location>
</feature>
<feature type="transmembrane region" description="Helical" evidence="1">
    <location>
        <begin position="6"/>
        <end position="30"/>
    </location>
</feature>
<feature type="domain" description="DUF4396" evidence="2">
    <location>
        <begin position="88"/>
        <end position="242"/>
    </location>
</feature>
<evidence type="ECO:0000313" key="4">
    <source>
        <dbReference type="Proteomes" id="UP000264310"/>
    </source>
</evidence>
<organism evidence="3 4">
    <name type="scientific">Fulvimarina endophytica</name>
    <dbReference type="NCBI Taxonomy" id="2293836"/>
    <lineage>
        <taxon>Bacteria</taxon>
        <taxon>Pseudomonadati</taxon>
        <taxon>Pseudomonadota</taxon>
        <taxon>Alphaproteobacteria</taxon>
        <taxon>Hyphomicrobiales</taxon>
        <taxon>Aurantimonadaceae</taxon>
        <taxon>Fulvimarina</taxon>
    </lineage>
</organism>
<comment type="caution">
    <text evidence="3">The sequence shown here is derived from an EMBL/GenBank/DDBJ whole genome shotgun (WGS) entry which is preliminary data.</text>
</comment>
<keyword evidence="4" id="KW-1185">Reference proteome</keyword>
<feature type="transmembrane region" description="Helical" evidence="1">
    <location>
        <begin position="134"/>
        <end position="156"/>
    </location>
</feature>
<evidence type="ECO:0000256" key="1">
    <source>
        <dbReference type="SAM" id="Phobius"/>
    </source>
</evidence>
<sequence length="245" mass="27185">MIPDWLHLLAIVMILSGVTSFTLLLVTVIYRPQHMAIMNVVWPVTGLYAGPLALWGYYRYGSLARDDIARAAMERGEPMPHKERTPFWASVGKGATHCGAGCTIADIIAETVAYLFPVVAVLFGYKILFAEKIFAVWIFDYVLALLIGIAFQYASLKPMNPEMTRVEALKSAIKADVLSLTAWQIGMYGSIAVAHFIVFASLLGVSIDPSMPEFWASMQIAMICGFATAFPVNRWLIRKGLKERM</sequence>
<dbReference type="InterPro" id="IPR025509">
    <property type="entry name" value="DUF4396"/>
</dbReference>
<dbReference type="AlphaFoldDB" id="A0A371X8F8"/>
<keyword evidence="1" id="KW-0812">Transmembrane</keyword>
<protein>
    <submittedName>
        <fullName evidence="3">DUF4396 domain-containing protein</fullName>
    </submittedName>
</protein>
<proteinExistence type="predicted"/>
<accession>A0A371X8F8</accession>
<dbReference type="Pfam" id="PF14342">
    <property type="entry name" value="DUF4396"/>
    <property type="match status" value="1"/>
</dbReference>
<evidence type="ECO:0000313" key="3">
    <source>
        <dbReference type="EMBL" id="RFC65512.1"/>
    </source>
</evidence>
<dbReference type="OrthoDB" id="1495425at2"/>